<feature type="region of interest" description="Disordered" evidence="2">
    <location>
        <begin position="106"/>
        <end position="146"/>
    </location>
</feature>
<name>A0ABT2VL20_9ALTE</name>
<evidence type="ECO:0000313" key="5">
    <source>
        <dbReference type="Proteomes" id="UP001209257"/>
    </source>
</evidence>
<accession>A0ABT2VL20</accession>
<dbReference type="EMBL" id="JAOTJC010000002">
    <property type="protein sequence ID" value="MCU7553153.1"/>
    <property type="molecule type" value="Genomic_DNA"/>
</dbReference>
<keyword evidence="3" id="KW-1133">Transmembrane helix</keyword>
<keyword evidence="5" id="KW-1185">Reference proteome</keyword>
<organism evidence="4 5">
    <name type="scientific">Alteromonas salexigens</name>
    <dbReference type="NCBI Taxonomy" id="2982530"/>
    <lineage>
        <taxon>Bacteria</taxon>
        <taxon>Pseudomonadati</taxon>
        <taxon>Pseudomonadota</taxon>
        <taxon>Gammaproteobacteria</taxon>
        <taxon>Alteromonadales</taxon>
        <taxon>Alteromonadaceae</taxon>
        <taxon>Alteromonas/Salinimonas group</taxon>
        <taxon>Alteromonas</taxon>
    </lineage>
</organism>
<proteinExistence type="predicted"/>
<protein>
    <submittedName>
        <fullName evidence="4">YhcB family protein</fullName>
    </submittedName>
</protein>
<sequence length="146" mass="16266">MDVLIPLALLAVGIILGFFVARYVYNKDDSAGSSAQAEKNIKEIMAQQAEHHIHQSRQTIDAVEKQCEAMRQQIDEYEALLSQNLDDDAPRVPFYGEHAASYLRNNLQGQERRQQKSAPDTQPRDFANTGSGLFVGSSEQSAAEKK</sequence>
<evidence type="ECO:0000256" key="3">
    <source>
        <dbReference type="SAM" id="Phobius"/>
    </source>
</evidence>
<gene>
    <name evidence="4" type="ORF">OCL06_00915</name>
</gene>
<keyword evidence="3" id="KW-0472">Membrane</keyword>
<dbReference type="InterPro" id="IPR009386">
    <property type="entry name" value="ZapG-like"/>
</dbReference>
<keyword evidence="3" id="KW-0812">Transmembrane</keyword>
<feature type="compositionally biased region" description="Polar residues" evidence="2">
    <location>
        <begin position="137"/>
        <end position="146"/>
    </location>
</feature>
<evidence type="ECO:0000313" key="4">
    <source>
        <dbReference type="EMBL" id="MCU7553153.1"/>
    </source>
</evidence>
<evidence type="ECO:0000256" key="2">
    <source>
        <dbReference type="SAM" id="MobiDB-lite"/>
    </source>
</evidence>
<dbReference type="Pfam" id="PF06295">
    <property type="entry name" value="ZapG-like"/>
    <property type="match status" value="1"/>
</dbReference>
<reference evidence="5" key="1">
    <citation type="submission" date="2023-07" db="EMBL/GenBank/DDBJ databases">
        <title>Study on multiphase classification of strain Alteromonas salexigens isolated from the Yellow Sea.</title>
        <authorList>
            <person name="Sun L."/>
        </authorList>
    </citation>
    <scope>NUCLEOTIDE SEQUENCE [LARGE SCALE GENOMIC DNA]</scope>
    <source>
        <strain evidence="5">ASW11-19</strain>
    </source>
</reference>
<evidence type="ECO:0000256" key="1">
    <source>
        <dbReference type="SAM" id="Coils"/>
    </source>
</evidence>
<dbReference type="Proteomes" id="UP001209257">
    <property type="component" value="Unassembled WGS sequence"/>
</dbReference>
<feature type="coiled-coil region" evidence="1">
    <location>
        <begin position="46"/>
        <end position="87"/>
    </location>
</feature>
<feature type="transmembrane region" description="Helical" evidence="3">
    <location>
        <begin position="6"/>
        <end position="25"/>
    </location>
</feature>
<comment type="caution">
    <text evidence="4">The sequence shown here is derived from an EMBL/GenBank/DDBJ whole genome shotgun (WGS) entry which is preliminary data.</text>
</comment>
<keyword evidence="1" id="KW-0175">Coiled coil</keyword>
<dbReference type="RefSeq" id="WP_262991844.1">
    <property type="nucleotide sequence ID" value="NZ_JAOTJC010000002.1"/>
</dbReference>